<dbReference type="SFLD" id="SFLDG01135">
    <property type="entry name" value="C1.5.6:_HAD__Beta-PGM__Phospha"/>
    <property type="match status" value="1"/>
</dbReference>
<dbReference type="SFLD" id="SFLDS00003">
    <property type="entry name" value="Haloacid_Dehalogenase"/>
    <property type="match status" value="1"/>
</dbReference>
<dbReference type="GO" id="GO:0003824">
    <property type="term" value="F:catalytic activity"/>
    <property type="evidence" value="ECO:0007669"/>
    <property type="project" value="UniProtKB-ARBA"/>
</dbReference>
<dbReference type="InterPro" id="IPR006439">
    <property type="entry name" value="HAD-SF_hydro_IA"/>
</dbReference>
<dbReference type="InterPro" id="IPR051600">
    <property type="entry name" value="Beta-PGM-like"/>
</dbReference>
<dbReference type="InterPro" id="IPR023198">
    <property type="entry name" value="PGP-like_dom2"/>
</dbReference>
<evidence type="ECO:0000313" key="6">
    <source>
        <dbReference type="EMBL" id="OGK01376.1"/>
    </source>
</evidence>
<keyword evidence="4" id="KW-0460">Magnesium</keyword>
<keyword evidence="5" id="KW-0119">Carbohydrate metabolism</keyword>
<evidence type="ECO:0000256" key="1">
    <source>
        <dbReference type="ARBA" id="ARBA00001946"/>
    </source>
</evidence>
<dbReference type="Gene3D" id="1.10.150.240">
    <property type="entry name" value="Putative phosphatase, domain 2"/>
    <property type="match status" value="1"/>
</dbReference>
<dbReference type="InterPro" id="IPR023214">
    <property type="entry name" value="HAD_sf"/>
</dbReference>
<dbReference type="InterPro" id="IPR041492">
    <property type="entry name" value="HAD_2"/>
</dbReference>
<proteinExistence type="inferred from homology"/>
<organism evidence="6 7">
    <name type="scientific">Candidatus Raymondbacteria bacterium RIFOXYD12_FULL_49_13</name>
    <dbReference type="NCBI Taxonomy" id="1817890"/>
    <lineage>
        <taxon>Bacteria</taxon>
        <taxon>Raymondiibacteriota</taxon>
    </lineage>
</organism>
<accession>A0A1F7F4D6</accession>
<dbReference type="SFLD" id="SFLDG01129">
    <property type="entry name" value="C1.5:_HAD__Beta-PGM__Phosphata"/>
    <property type="match status" value="1"/>
</dbReference>
<dbReference type="PANTHER" id="PTHR46193:SF18">
    <property type="entry name" value="HEXITOL PHOSPHATASE B"/>
    <property type="match status" value="1"/>
</dbReference>
<dbReference type="PANTHER" id="PTHR46193">
    <property type="entry name" value="6-PHOSPHOGLUCONATE PHOSPHATASE"/>
    <property type="match status" value="1"/>
</dbReference>
<dbReference type="NCBIfam" id="TIGR01509">
    <property type="entry name" value="HAD-SF-IA-v3"/>
    <property type="match status" value="1"/>
</dbReference>
<dbReference type="AlphaFoldDB" id="A0A1F7F4D6"/>
<comment type="cofactor">
    <cofactor evidence="1">
        <name>Mg(2+)</name>
        <dbReference type="ChEBI" id="CHEBI:18420"/>
    </cofactor>
</comment>
<evidence type="ECO:0000256" key="5">
    <source>
        <dbReference type="ARBA" id="ARBA00023277"/>
    </source>
</evidence>
<protein>
    <recommendedName>
        <fullName evidence="8">Phosphatase</fullName>
    </recommendedName>
</protein>
<keyword evidence="3" id="KW-0479">Metal-binding</keyword>
<dbReference type="SUPFAM" id="SSF56784">
    <property type="entry name" value="HAD-like"/>
    <property type="match status" value="1"/>
</dbReference>
<dbReference type="Proteomes" id="UP000179243">
    <property type="component" value="Unassembled WGS sequence"/>
</dbReference>
<dbReference type="InterPro" id="IPR036412">
    <property type="entry name" value="HAD-like_sf"/>
</dbReference>
<dbReference type="PRINTS" id="PR00413">
    <property type="entry name" value="HADHALOGNASE"/>
</dbReference>
<gene>
    <name evidence="6" type="ORF">A2519_14730</name>
</gene>
<sequence>MSLVKYLFLFSMLQAILFDSDGVLVDTECLFFNATQSAFARNGYALTRDQWARWYLGVGKHTSEIAQLLKIPSPVTQKIIDDRNPDFNAMIPRDVRILPGVRDLLEQLARTYQLAVVTGASRAHFDNVHTHTGLAPFFETIVSHDDYEQSKPSPDAYLTALKRLALQPNECVAIEDSPRGAMSAVAAGIRCIVVKTNLTDITLCPGSCLLADKAGDIPGILHTFPL</sequence>
<evidence type="ECO:0000256" key="3">
    <source>
        <dbReference type="ARBA" id="ARBA00022723"/>
    </source>
</evidence>
<evidence type="ECO:0000256" key="2">
    <source>
        <dbReference type="ARBA" id="ARBA00006171"/>
    </source>
</evidence>
<dbReference type="CDD" id="cd07505">
    <property type="entry name" value="HAD_BPGM-like"/>
    <property type="match status" value="1"/>
</dbReference>
<evidence type="ECO:0000256" key="4">
    <source>
        <dbReference type="ARBA" id="ARBA00022842"/>
    </source>
</evidence>
<evidence type="ECO:0000313" key="7">
    <source>
        <dbReference type="Proteomes" id="UP000179243"/>
    </source>
</evidence>
<dbReference type="Pfam" id="PF13419">
    <property type="entry name" value="HAD_2"/>
    <property type="match status" value="1"/>
</dbReference>
<comment type="similarity">
    <text evidence="2">Belongs to the HAD-like hydrolase superfamily. CbbY/CbbZ/Gph/YieH family.</text>
</comment>
<name>A0A1F7F4D6_UNCRA</name>
<comment type="caution">
    <text evidence="6">The sequence shown here is derived from an EMBL/GenBank/DDBJ whole genome shotgun (WGS) entry which is preliminary data.</text>
</comment>
<dbReference type="Gene3D" id="3.40.50.1000">
    <property type="entry name" value="HAD superfamily/HAD-like"/>
    <property type="match status" value="1"/>
</dbReference>
<dbReference type="EMBL" id="MFYX01000126">
    <property type="protein sequence ID" value="OGK01376.1"/>
    <property type="molecule type" value="Genomic_DNA"/>
</dbReference>
<dbReference type="GO" id="GO:0046872">
    <property type="term" value="F:metal ion binding"/>
    <property type="evidence" value="ECO:0007669"/>
    <property type="project" value="UniProtKB-KW"/>
</dbReference>
<evidence type="ECO:0008006" key="8">
    <source>
        <dbReference type="Google" id="ProtNLM"/>
    </source>
</evidence>
<reference evidence="6 7" key="1">
    <citation type="journal article" date="2016" name="Nat. Commun.">
        <title>Thousands of microbial genomes shed light on interconnected biogeochemical processes in an aquifer system.</title>
        <authorList>
            <person name="Anantharaman K."/>
            <person name="Brown C.T."/>
            <person name="Hug L.A."/>
            <person name="Sharon I."/>
            <person name="Castelle C.J."/>
            <person name="Probst A.J."/>
            <person name="Thomas B.C."/>
            <person name="Singh A."/>
            <person name="Wilkins M.J."/>
            <person name="Karaoz U."/>
            <person name="Brodie E.L."/>
            <person name="Williams K.H."/>
            <person name="Hubbard S.S."/>
            <person name="Banfield J.F."/>
        </authorList>
    </citation>
    <scope>NUCLEOTIDE SEQUENCE [LARGE SCALE GENOMIC DNA]</scope>
</reference>